<dbReference type="PANTHER" id="PTHR45138:SF9">
    <property type="entry name" value="DIGUANYLATE CYCLASE DGCM-RELATED"/>
    <property type="match status" value="1"/>
</dbReference>
<keyword evidence="3" id="KW-0548">Nucleotidyltransferase</keyword>
<dbReference type="SUPFAM" id="SSF55781">
    <property type="entry name" value="GAF domain-like"/>
    <property type="match status" value="1"/>
</dbReference>
<proteinExistence type="predicted"/>
<comment type="subcellular location">
    <subcellularLocation>
        <location evidence="1">Membrane</location>
        <topology evidence="1">Single-pass membrane protein</topology>
    </subcellularLocation>
</comment>
<dbReference type="PROSITE" id="PS50887">
    <property type="entry name" value="GGDEF"/>
    <property type="match status" value="1"/>
</dbReference>
<dbReference type="InterPro" id="IPR019734">
    <property type="entry name" value="TPR_rpt"/>
</dbReference>
<dbReference type="GO" id="GO:1902201">
    <property type="term" value="P:negative regulation of bacterial-type flagellum-dependent cell motility"/>
    <property type="evidence" value="ECO:0007669"/>
    <property type="project" value="TreeGrafter"/>
</dbReference>
<dbReference type="InterPro" id="IPR029016">
    <property type="entry name" value="GAF-like_dom_sf"/>
</dbReference>
<dbReference type="InterPro" id="IPR029787">
    <property type="entry name" value="Nucleotide_cyclase"/>
</dbReference>
<dbReference type="SUPFAM" id="SSF52540">
    <property type="entry name" value="P-loop containing nucleoside triphosphate hydrolases"/>
    <property type="match status" value="1"/>
</dbReference>
<name>A0A1V4IE39_9CLOT</name>
<dbReference type="NCBIfam" id="TIGR00254">
    <property type="entry name" value="GGDEF"/>
    <property type="match status" value="1"/>
</dbReference>
<feature type="domain" description="GGDEF" evidence="2">
    <location>
        <begin position="1456"/>
        <end position="1587"/>
    </location>
</feature>
<dbReference type="EC" id="2.7.7.65" evidence="3"/>
<sequence length="1762" mass="207617">MRNINNKYQIEYELNIEENFSNYLVFDLEKNERYALCILKNDFTYEKTREYLLSKFKTIKNLNFKYITNIISIEVIYSMNGIKLNRPQYGYLMEYTESKIDTQAYLRKCTPLKKLDIFMELCAAINTLNMQGYIFDDITIKDIRLIPTSRNNVTIEIRNLLQNELRKFNLLNSTINSLPYQYSMEAKDEGNANKDNIGQVVKLFNHIFREEELQSQLIELNYVKKMYNRVNSINKSFNIKHFIKDINKKMKKEYKLFFNDALVKIQDNLDTIGMEEELKIVEKNFQKILESKEKYKIIAFNGEDGSGKSRLLEEIRYRLSNKYFKDIIYINDLININLDKEEKYNYIVNYILDKVDKTLKDKYEIYIKKFISILIENNPVSSERKQNYQLINRMGRFVSEYTMTKPFIIIIDDLDERSEVFKLFIRYIAFLNNNLENTMIIFSMNESRWDEKNLRFMNELKGDEQYEEYKINYFNQYNTTKMIKSMLNTNCEIDKLSTKIYSETLGNPQYISDVIKELHENKSLYFDGDSGKWKADIKSKDILIPKTLENKLETSISTLEEKEIEVIKKLSIFENPLSEKIILENIITEVDDVIAYKKLKLNGFLTDKISDQGILIGFTNNLLRNVVYLKLSEEEKKNLHSNASIFMEDILFETDYYIEEFLIHLERSNNYEKAAFYTLKYAKAQDLLGDITKSISYYKKVLKYPNVLNRSEIAINIAKLYEKNSKHEKSYEYFEKANQFSIQDDEMQTEIYTLLELIIIQINNINDINTEVEYSLNCVRRLLDRDFYPKGEVYYYYALALKNRLEYNHKLTLNCAEKALIICKENNIKEDIYGWVNTTLASAYIKEGDYQESKSLCLNAVEIFISNNNINGELYSRILYASICKEEGERNEIILEQYLDLAKLSNKYKVYKKEILSLIYIANIYNQEKKYSLAEEYLLRALEREQEEGVDQYSFSICSGLCLLYINLGRINLAVKYYYLMKQMQKGLKLLEEEVINTNYIYALYNLLVCNYDLAYDYLKGIYALIFNAKNFNYKIIICNYYELMLHKCKNEDAIKNVYGKLDENIKKILNHDVELGIKINAIRRILLLGYKKFAEELFLNLNEYPRDYNMEGIYIYLELNFRGKNYYNFLINKALRICAFINNQETKADIYAMIGTKYSELNCDALAMNYYYESIALHIDTVNSLPENDKLLYLNNSNFIETRKLFIKCLNDDLAINMKFKLIESIKKYEEIDILLKELDLTNILGNKSIFKLAQNIYEKCYYNDLSDIYKVFERFSTDVISDLENVIKYMARLTLADKAMIVIENNEGENDVICTYRISDKNEINRYFSLKVDSDEDVFVISNNDTRIYQLEDNILKYGMRSCMYMKIINRERYINSTSGINARLILITNNAMNYINQQSRKTIEQFRPFLIFLLEKYNLTISSTLDKLTGVYNRKYFEESLLYMLDSARLEKSEFAVMMFDIDDFKGVNDRYGHQTGDEVLVKLTKEVKKCIGKRDVVGRYGGEEFIVLLPDSNKEKALNMAEKIRKNVQEAKILGDKRNVTISMGIALSANESVNSEEIIGRADQALYKAKYEGKNRCIVWENDYGISNYTNNELTGVLSGNATRDYNLAVILKEVANISKVKADKQEKIYQFILEVMKVIECETATVFILKDKKIINIYSKLRAKDGLHTGEKFNFKLINQTIEEEKGMYLIDWESMDHYNQYGIPDWKSVCITPVICNGEVLAVFYLSVSVNKKEFTCNDYNLLNCFADIGIPIFY</sequence>
<keyword evidence="4" id="KW-1185">Reference proteome</keyword>
<dbReference type="InterPro" id="IPR000160">
    <property type="entry name" value="GGDEF_dom"/>
</dbReference>
<accession>A0A1V4IE39</accession>
<dbReference type="PANTHER" id="PTHR45138">
    <property type="entry name" value="REGULATORY COMPONENTS OF SENSORY TRANSDUCTION SYSTEM"/>
    <property type="match status" value="1"/>
</dbReference>
<dbReference type="FunFam" id="3.30.70.270:FF:000001">
    <property type="entry name" value="Diguanylate cyclase domain protein"/>
    <property type="match status" value="1"/>
</dbReference>
<dbReference type="SUPFAM" id="SSF56112">
    <property type="entry name" value="Protein kinase-like (PK-like)"/>
    <property type="match status" value="1"/>
</dbReference>
<dbReference type="GO" id="GO:0005886">
    <property type="term" value="C:plasma membrane"/>
    <property type="evidence" value="ECO:0007669"/>
    <property type="project" value="TreeGrafter"/>
</dbReference>
<dbReference type="GO" id="GO:0052621">
    <property type="term" value="F:diguanylate cyclase activity"/>
    <property type="evidence" value="ECO:0007669"/>
    <property type="project" value="UniProtKB-EC"/>
</dbReference>
<dbReference type="CDD" id="cd01949">
    <property type="entry name" value="GGDEF"/>
    <property type="match status" value="1"/>
</dbReference>
<dbReference type="InterPro" id="IPR050469">
    <property type="entry name" value="Diguanylate_Cyclase"/>
</dbReference>
<dbReference type="RefSeq" id="WP_169896855.1">
    <property type="nucleotide sequence ID" value="NZ_MZGT01000074.1"/>
</dbReference>
<dbReference type="Gene3D" id="3.40.50.300">
    <property type="entry name" value="P-loop containing nucleotide triphosphate hydrolases"/>
    <property type="match status" value="1"/>
</dbReference>
<dbReference type="Gene3D" id="3.30.450.40">
    <property type="match status" value="1"/>
</dbReference>
<dbReference type="InterPro" id="IPR027417">
    <property type="entry name" value="P-loop_NTPase"/>
</dbReference>
<reference evidence="3 4" key="1">
    <citation type="submission" date="2017-03" db="EMBL/GenBank/DDBJ databases">
        <title>Genome sequence of Clostridium chromiireducens DSM 23318.</title>
        <authorList>
            <person name="Poehlein A."/>
            <person name="Daniel R."/>
        </authorList>
    </citation>
    <scope>NUCLEOTIDE SEQUENCE [LARGE SCALE GENOMIC DNA]</scope>
    <source>
        <strain evidence="3 4">DSM 23318</strain>
    </source>
</reference>
<dbReference type="SUPFAM" id="SSF55073">
    <property type="entry name" value="Nucleotide cyclase"/>
    <property type="match status" value="1"/>
</dbReference>
<dbReference type="Pfam" id="PF00990">
    <property type="entry name" value="GGDEF"/>
    <property type="match status" value="1"/>
</dbReference>
<protein>
    <submittedName>
        <fullName evidence="3">Putative diguanylate cyclase YcdT</fullName>
        <ecNumber evidence="3">2.7.7.65</ecNumber>
    </submittedName>
</protein>
<dbReference type="InterPro" id="IPR043128">
    <property type="entry name" value="Rev_trsase/Diguanyl_cyclase"/>
</dbReference>
<evidence type="ECO:0000259" key="2">
    <source>
        <dbReference type="PROSITE" id="PS50887"/>
    </source>
</evidence>
<dbReference type="InterPro" id="IPR011009">
    <property type="entry name" value="Kinase-like_dom_sf"/>
</dbReference>
<evidence type="ECO:0000313" key="4">
    <source>
        <dbReference type="Proteomes" id="UP000191056"/>
    </source>
</evidence>
<organism evidence="3 4">
    <name type="scientific">Clostridium chromiireducens</name>
    <dbReference type="NCBI Taxonomy" id="225345"/>
    <lineage>
        <taxon>Bacteria</taxon>
        <taxon>Bacillati</taxon>
        <taxon>Bacillota</taxon>
        <taxon>Clostridia</taxon>
        <taxon>Eubacteriales</taxon>
        <taxon>Clostridiaceae</taxon>
        <taxon>Clostridium</taxon>
    </lineage>
</organism>
<dbReference type="STRING" id="225345.CLCHR_40330"/>
<gene>
    <name evidence="3" type="primary">ycdT_3</name>
    <name evidence="3" type="ORF">CLCHR_40330</name>
</gene>
<evidence type="ECO:0000313" key="3">
    <source>
        <dbReference type="EMBL" id="OPJ58196.1"/>
    </source>
</evidence>
<keyword evidence="3" id="KW-0808">Transferase</keyword>
<comment type="caution">
    <text evidence="3">The sequence shown here is derived from an EMBL/GenBank/DDBJ whole genome shotgun (WGS) entry which is preliminary data.</text>
</comment>
<dbReference type="Proteomes" id="UP000191056">
    <property type="component" value="Unassembled WGS sequence"/>
</dbReference>
<dbReference type="EMBL" id="MZGT01000074">
    <property type="protein sequence ID" value="OPJ58196.1"/>
    <property type="molecule type" value="Genomic_DNA"/>
</dbReference>
<evidence type="ECO:0000256" key="1">
    <source>
        <dbReference type="ARBA" id="ARBA00004167"/>
    </source>
</evidence>
<dbReference type="Gene3D" id="1.25.40.10">
    <property type="entry name" value="Tetratricopeptide repeat domain"/>
    <property type="match status" value="1"/>
</dbReference>
<dbReference type="SMART" id="SM00267">
    <property type="entry name" value="GGDEF"/>
    <property type="match status" value="1"/>
</dbReference>
<dbReference type="InterPro" id="IPR011990">
    <property type="entry name" value="TPR-like_helical_dom_sf"/>
</dbReference>
<dbReference type="SUPFAM" id="SSF48452">
    <property type="entry name" value="TPR-like"/>
    <property type="match status" value="2"/>
</dbReference>
<dbReference type="SMART" id="SM00028">
    <property type="entry name" value="TPR"/>
    <property type="match status" value="6"/>
</dbReference>
<dbReference type="Gene3D" id="3.30.70.270">
    <property type="match status" value="1"/>
</dbReference>
<dbReference type="GO" id="GO:0043709">
    <property type="term" value="P:cell adhesion involved in single-species biofilm formation"/>
    <property type="evidence" value="ECO:0007669"/>
    <property type="project" value="TreeGrafter"/>
</dbReference>